<evidence type="ECO:0000256" key="1">
    <source>
        <dbReference type="SAM" id="Phobius"/>
    </source>
</evidence>
<reference evidence="2 3" key="1">
    <citation type="submission" date="2016-06" db="EMBL/GenBank/DDBJ databases">
        <title>Four novel species of enterococci isolated from chicken manure.</title>
        <authorList>
            <person name="Van Tyne D."/>
        </authorList>
    </citation>
    <scope>NUCLEOTIDE SEQUENCE [LARGE SCALE GENOMIC DNA]</scope>
    <source>
        <strain evidence="2 3">CU12B</strain>
    </source>
</reference>
<proteinExistence type="predicted"/>
<organism evidence="2 3">
    <name type="scientific">Candidatus Enterococcus willemsii</name>
    <dbReference type="NCBI Taxonomy" id="1857215"/>
    <lineage>
        <taxon>Bacteria</taxon>
        <taxon>Bacillati</taxon>
        <taxon>Bacillota</taxon>
        <taxon>Bacilli</taxon>
        <taxon>Lactobacillales</taxon>
        <taxon>Enterococcaceae</taxon>
        <taxon>Enterococcus</taxon>
    </lineage>
</organism>
<comment type="caution">
    <text evidence="2">The sequence shown here is derived from an EMBL/GenBank/DDBJ whole genome shotgun (WGS) entry which is preliminary data.</text>
</comment>
<accession>A0ABQ6Z2X4</accession>
<sequence length="75" mass="9044">MLQCLKKKHLKWWTYDESHQDSLQKNILSKSIFVFRGGDKILFYCVHIFIMSYLYLINNMENLAHGGHPVLRWNM</sequence>
<evidence type="ECO:0000313" key="2">
    <source>
        <dbReference type="EMBL" id="KAF1306055.1"/>
    </source>
</evidence>
<gene>
    <name evidence="2" type="ORF">BAU17_03560</name>
</gene>
<keyword evidence="3" id="KW-1185">Reference proteome</keyword>
<keyword evidence="1" id="KW-0812">Transmembrane</keyword>
<keyword evidence="1" id="KW-1133">Transmembrane helix</keyword>
<protein>
    <submittedName>
        <fullName evidence="2">Uncharacterized protein</fullName>
    </submittedName>
</protein>
<name>A0ABQ6Z2X4_9ENTE</name>
<feature type="transmembrane region" description="Helical" evidence="1">
    <location>
        <begin position="41"/>
        <end position="57"/>
    </location>
</feature>
<dbReference type="EMBL" id="MAEL01000004">
    <property type="protein sequence ID" value="KAF1306055.1"/>
    <property type="molecule type" value="Genomic_DNA"/>
</dbReference>
<evidence type="ECO:0000313" key="3">
    <source>
        <dbReference type="Proteomes" id="UP000782705"/>
    </source>
</evidence>
<dbReference type="Proteomes" id="UP000782705">
    <property type="component" value="Unassembled WGS sequence"/>
</dbReference>
<keyword evidence="1" id="KW-0472">Membrane</keyword>